<dbReference type="PROSITE" id="PS50948">
    <property type="entry name" value="PAN"/>
    <property type="match status" value="1"/>
</dbReference>
<dbReference type="Gene3D" id="2.10.70.10">
    <property type="entry name" value="Complement Module, domain 1"/>
    <property type="match status" value="1"/>
</dbReference>
<evidence type="ECO:0000256" key="1">
    <source>
        <dbReference type="ARBA" id="ARBA00023157"/>
    </source>
</evidence>
<accession>V4A6L5</accession>
<dbReference type="AlphaFoldDB" id="V4A6L5"/>
<dbReference type="KEGG" id="lgi:LOTGIDRAFT_173715"/>
<evidence type="ECO:0000313" key="4">
    <source>
        <dbReference type="EMBL" id="ESO99573.1"/>
    </source>
</evidence>
<dbReference type="InterPro" id="IPR000436">
    <property type="entry name" value="Sushi_SCR_CCP_dom"/>
</dbReference>
<dbReference type="Pfam" id="PF00024">
    <property type="entry name" value="PAN_1"/>
    <property type="match status" value="1"/>
</dbReference>
<feature type="signal peptide" evidence="2">
    <location>
        <begin position="1"/>
        <end position="22"/>
    </location>
</feature>
<evidence type="ECO:0000259" key="3">
    <source>
        <dbReference type="PROSITE" id="PS50948"/>
    </source>
</evidence>
<dbReference type="InterPro" id="IPR003609">
    <property type="entry name" value="Pan_app"/>
</dbReference>
<organism evidence="4 5">
    <name type="scientific">Lottia gigantea</name>
    <name type="common">Giant owl limpet</name>
    <dbReference type="NCBI Taxonomy" id="225164"/>
    <lineage>
        <taxon>Eukaryota</taxon>
        <taxon>Metazoa</taxon>
        <taxon>Spiralia</taxon>
        <taxon>Lophotrochozoa</taxon>
        <taxon>Mollusca</taxon>
        <taxon>Gastropoda</taxon>
        <taxon>Patellogastropoda</taxon>
        <taxon>Lottioidea</taxon>
        <taxon>Lottiidae</taxon>
        <taxon>Lottia</taxon>
    </lineage>
</organism>
<dbReference type="OrthoDB" id="6127264at2759"/>
<evidence type="ECO:0000313" key="5">
    <source>
        <dbReference type="Proteomes" id="UP000030746"/>
    </source>
</evidence>
<keyword evidence="2" id="KW-0732">Signal</keyword>
<protein>
    <recommendedName>
        <fullName evidence="3">Apple domain-containing protein</fullName>
    </recommendedName>
</protein>
<dbReference type="Gene3D" id="3.50.4.10">
    <property type="entry name" value="Hepatocyte Growth Factor"/>
    <property type="match status" value="1"/>
</dbReference>
<feature type="domain" description="Apple" evidence="3">
    <location>
        <begin position="198"/>
        <end position="274"/>
    </location>
</feature>
<dbReference type="SMART" id="SM00032">
    <property type="entry name" value="CCP"/>
    <property type="match status" value="2"/>
</dbReference>
<dbReference type="Gene3D" id="2.20.28.230">
    <property type="match status" value="1"/>
</dbReference>
<gene>
    <name evidence="4" type="ORF">LOTGIDRAFT_173715</name>
</gene>
<sequence length="276" mass="30581">MRVILQIVFVVIALAGIHFAEASSSSNRQKRCRRLPFLANGNVLQNGRTNIRYECNLGYKLKVSGVCRRRSWLPNVICEGMGKVKCNKLGIWEVNGNCEKILDLCKDDPVIQNGTLDTNITSRELGAEYTFTCNAGFKGMGNVKCNSLGIFEVNGNCEDCFLVSKILLVTEEKAATLSGVTEDECTDQQYIDRNFTDCGTAFVLNDCTVFLLPLIDIYLADTLAECKQLCIAAASCLLFSYAPESVLCLLFDSLSDESFTFQDFPNASTQERDCQV</sequence>
<reference evidence="4 5" key="1">
    <citation type="journal article" date="2013" name="Nature">
        <title>Insights into bilaterian evolution from three spiralian genomes.</title>
        <authorList>
            <person name="Simakov O."/>
            <person name="Marletaz F."/>
            <person name="Cho S.J."/>
            <person name="Edsinger-Gonzales E."/>
            <person name="Havlak P."/>
            <person name="Hellsten U."/>
            <person name="Kuo D.H."/>
            <person name="Larsson T."/>
            <person name="Lv J."/>
            <person name="Arendt D."/>
            <person name="Savage R."/>
            <person name="Osoegawa K."/>
            <person name="de Jong P."/>
            <person name="Grimwood J."/>
            <person name="Chapman J.A."/>
            <person name="Shapiro H."/>
            <person name="Aerts A."/>
            <person name="Otillar R.P."/>
            <person name="Terry A.Y."/>
            <person name="Boore J.L."/>
            <person name="Grigoriev I.V."/>
            <person name="Lindberg D.R."/>
            <person name="Seaver E.C."/>
            <person name="Weisblat D.A."/>
            <person name="Putnam N.H."/>
            <person name="Rokhsar D.S."/>
        </authorList>
    </citation>
    <scope>NUCLEOTIDE SEQUENCE [LARGE SCALE GENOMIC DNA]</scope>
</reference>
<dbReference type="CTD" id="20242489"/>
<dbReference type="Proteomes" id="UP000030746">
    <property type="component" value="Unassembled WGS sequence"/>
</dbReference>
<dbReference type="RefSeq" id="XP_009049733.1">
    <property type="nucleotide sequence ID" value="XM_009051485.1"/>
</dbReference>
<name>V4A6L5_LOTGI</name>
<dbReference type="HOGENOM" id="CLU_1009303_0_0_1"/>
<dbReference type="GeneID" id="20242489"/>
<feature type="chain" id="PRO_5004716626" description="Apple domain-containing protein" evidence="2">
    <location>
        <begin position="23"/>
        <end position="276"/>
    </location>
</feature>
<evidence type="ECO:0000256" key="2">
    <source>
        <dbReference type="SAM" id="SignalP"/>
    </source>
</evidence>
<proteinExistence type="predicted"/>
<keyword evidence="5" id="KW-1185">Reference proteome</keyword>
<dbReference type="EMBL" id="KB201021">
    <property type="protein sequence ID" value="ESO99573.1"/>
    <property type="molecule type" value="Genomic_DNA"/>
</dbReference>
<keyword evidence="1" id="KW-1015">Disulfide bond</keyword>